<gene>
    <name evidence="1" type="ORF">HMPREF9629_01692</name>
</gene>
<dbReference type="RefSeq" id="WP_009525921.1">
    <property type="nucleotide sequence ID" value="NZ_JH414558.1"/>
</dbReference>
<dbReference type="BioCyc" id="EBAC796937-HMP:GMGH-1700-MONOMER"/>
<protein>
    <submittedName>
        <fullName evidence="1">Uncharacterized protein</fullName>
    </submittedName>
</protein>
<dbReference type="Proteomes" id="UP000006437">
    <property type="component" value="Unassembled WGS sequence"/>
</dbReference>
<name>G9WZU1_9FIRM</name>
<dbReference type="EMBL" id="AFZE01000009">
    <property type="protein sequence ID" value="EHL15721.1"/>
    <property type="molecule type" value="Genomic_DNA"/>
</dbReference>
<comment type="caution">
    <text evidence="1">The sequence shown here is derived from an EMBL/GenBank/DDBJ whole genome shotgun (WGS) entry which is preliminary data.</text>
</comment>
<organism evidence="1 2">
    <name type="scientific">Peptoanaerobacter stomatis</name>
    <dbReference type="NCBI Taxonomy" id="796937"/>
    <lineage>
        <taxon>Bacteria</taxon>
        <taxon>Bacillati</taxon>
        <taxon>Bacillota</taxon>
        <taxon>Clostridia</taxon>
        <taxon>Peptostreptococcales</taxon>
        <taxon>Filifactoraceae</taxon>
        <taxon>Peptoanaerobacter</taxon>
    </lineage>
</organism>
<evidence type="ECO:0000313" key="1">
    <source>
        <dbReference type="EMBL" id="EHL15721.1"/>
    </source>
</evidence>
<evidence type="ECO:0000313" key="2">
    <source>
        <dbReference type="Proteomes" id="UP000006437"/>
    </source>
</evidence>
<accession>G9WZU1</accession>
<reference evidence="1 2" key="1">
    <citation type="submission" date="2011-08" db="EMBL/GenBank/DDBJ databases">
        <title>The Genome Sequence of Eubacteriaceae bacterium ACC19a.</title>
        <authorList>
            <consortium name="The Broad Institute Genome Sequencing Platform"/>
            <person name="Earl A."/>
            <person name="Ward D."/>
            <person name="Feldgarden M."/>
            <person name="Gevers D."/>
            <person name="Sizova M."/>
            <person name="Hazen A."/>
            <person name="Epstein S."/>
            <person name="Young S.K."/>
            <person name="Zeng Q."/>
            <person name="Gargeya S."/>
            <person name="Fitzgerald M."/>
            <person name="Haas B."/>
            <person name="Abouelleil A."/>
            <person name="Alvarado L."/>
            <person name="Arachchi H.M."/>
            <person name="Berlin A."/>
            <person name="Brown A."/>
            <person name="Chapman S.B."/>
            <person name="Chen Z."/>
            <person name="Dunbar C."/>
            <person name="Freedman E."/>
            <person name="Gearin G."/>
            <person name="Gellesch M."/>
            <person name="Goldberg J."/>
            <person name="Griggs A."/>
            <person name="Gujja S."/>
            <person name="Heiman D."/>
            <person name="Howarth C."/>
            <person name="Larson L."/>
            <person name="Lui A."/>
            <person name="MacDonald P.J.P."/>
            <person name="Montmayeur A."/>
            <person name="Murphy C."/>
            <person name="Neiman D."/>
            <person name="Pearson M."/>
            <person name="Priest M."/>
            <person name="Roberts A."/>
            <person name="Saif S."/>
            <person name="Shea T."/>
            <person name="Shenoy N."/>
            <person name="Sisk P."/>
            <person name="Stolte C."/>
            <person name="Sykes S."/>
            <person name="Wortman J."/>
            <person name="Nusbaum C."/>
            <person name="Birren B."/>
        </authorList>
    </citation>
    <scope>NUCLEOTIDE SEQUENCE [LARGE SCALE GENOMIC DNA]</scope>
    <source>
        <strain evidence="1 2">ACC19a</strain>
    </source>
</reference>
<dbReference type="HOGENOM" id="CLU_165264_0_0_9"/>
<proteinExistence type="predicted"/>
<dbReference type="AlphaFoldDB" id="G9WZU1"/>
<sequence>MYENKKVSKIVDEVLTYLLGKEATDINIKVEKLPKYTMIQTTSQNIKLSEQELVELRNFLNSTHREAETEQYYWALAGEGNASEELGLVAIMVDIAEIYYEGDELKMDFLRKRSDN</sequence>